<name>A0AAN7PEW3_9COLE</name>
<feature type="region of interest" description="Disordered" evidence="1">
    <location>
        <begin position="118"/>
        <end position="167"/>
    </location>
</feature>
<keyword evidence="4" id="KW-1185">Reference proteome</keyword>
<comment type="caution">
    <text evidence="3">The sequence shown here is derived from an EMBL/GenBank/DDBJ whole genome shotgun (WGS) entry which is preliminary data.</text>
</comment>
<dbReference type="PANTHER" id="PTHR21505">
    <property type="entry name" value="MADF DOMAIN-CONTAINING PROTEIN-RELATED"/>
    <property type="match status" value="1"/>
</dbReference>
<dbReference type="PROSITE" id="PS51029">
    <property type="entry name" value="MADF"/>
    <property type="match status" value="1"/>
</dbReference>
<feature type="domain" description="MADF" evidence="2">
    <location>
        <begin position="10"/>
        <end position="106"/>
    </location>
</feature>
<feature type="compositionally biased region" description="Low complexity" evidence="1">
    <location>
        <begin position="257"/>
        <end position="267"/>
    </location>
</feature>
<dbReference type="AlphaFoldDB" id="A0AAN7PEW3"/>
<reference evidence="4" key="1">
    <citation type="submission" date="2023-01" db="EMBL/GenBank/DDBJ databases">
        <title>Key to firefly adult light organ development and bioluminescence: homeobox transcription factors regulate luciferase expression and transportation to peroxisome.</title>
        <authorList>
            <person name="Fu X."/>
        </authorList>
    </citation>
    <scope>NUCLEOTIDE SEQUENCE [LARGE SCALE GENOMIC DNA]</scope>
</reference>
<dbReference type="PANTHER" id="PTHR21505:SF12">
    <property type="entry name" value="MADF DOMAIN-CONTAINING PROTEIN-RELATED"/>
    <property type="match status" value="1"/>
</dbReference>
<proteinExistence type="predicted"/>
<feature type="compositionally biased region" description="Basic and acidic residues" evidence="1">
    <location>
        <begin position="128"/>
        <end position="140"/>
    </location>
</feature>
<organism evidence="3 4">
    <name type="scientific">Aquatica leii</name>
    <dbReference type="NCBI Taxonomy" id="1421715"/>
    <lineage>
        <taxon>Eukaryota</taxon>
        <taxon>Metazoa</taxon>
        <taxon>Ecdysozoa</taxon>
        <taxon>Arthropoda</taxon>
        <taxon>Hexapoda</taxon>
        <taxon>Insecta</taxon>
        <taxon>Pterygota</taxon>
        <taxon>Neoptera</taxon>
        <taxon>Endopterygota</taxon>
        <taxon>Coleoptera</taxon>
        <taxon>Polyphaga</taxon>
        <taxon>Elateriformia</taxon>
        <taxon>Elateroidea</taxon>
        <taxon>Lampyridae</taxon>
        <taxon>Luciolinae</taxon>
        <taxon>Aquatica</taxon>
    </lineage>
</organism>
<dbReference type="Proteomes" id="UP001353858">
    <property type="component" value="Unassembled WGS sequence"/>
</dbReference>
<sequence length="304" mass="34232">MEWNDDTTLKFVQEYRVRKCLLNTSSASYKNRNACEAAFQEMQEIMAIQGFGVIETKNKRRALRSTYSQELKKIKDSKKSGAGADGVYVPHVKWFAEMHLLLQCLDNKRPTQHNSIKEMSTTNDVSDLSDHQRPVSDIENHQSSPKRPSSDDATATTSTFQAPSLWKRKKTNMQQVSAALRDLKYIANEVSKEPPVNEFVIFGNSVAAQLQNLTTINVLLAQEQIQTLLTKFRIRELQGVSATAPPPRINTVEHYGSTPSSSPSPASYVDYNDTQLPSTAYGQTYHQDTEISNDRDFGYSNILS</sequence>
<evidence type="ECO:0000313" key="4">
    <source>
        <dbReference type="Proteomes" id="UP001353858"/>
    </source>
</evidence>
<protein>
    <recommendedName>
        <fullName evidence="2">MADF domain-containing protein</fullName>
    </recommendedName>
</protein>
<accession>A0AAN7PEW3</accession>
<evidence type="ECO:0000256" key="1">
    <source>
        <dbReference type="SAM" id="MobiDB-lite"/>
    </source>
</evidence>
<evidence type="ECO:0000259" key="2">
    <source>
        <dbReference type="PROSITE" id="PS51029"/>
    </source>
</evidence>
<dbReference type="InterPro" id="IPR006578">
    <property type="entry name" value="MADF-dom"/>
</dbReference>
<dbReference type="EMBL" id="JARPUR010000001">
    <property type="protein sequence ID" value="KAK4884139.1"/>
    <property type="molecule type" value="Genomic_DNA"/>
</dbReference>
<evidence type="ECO:0000313" key="3">
    <source>
        <dbReference type="EMBL" id="KAK4884139.1"/>
    </source>
</evidence>
<gene>
    <name evidence="3" type="ORF">RN001_000410</name>
</gene>
<feature type="region of interest" description="Disordered" evidence="1">
    <location>
        <begin position="245"/>
        <end position="273"/>
    </location>
</feature>
<dbReference type="Pfam" id="PF10545">
    <property type="entry name" value="MADF_DNA_bdg"/>
    <property type="match status" value="1"/>
</dbReference>